<dbReference type="PANTHER" id="PTHR16026:SF0">
    <property type="entry name" value="CARTILAGE ACIDIC PROTEIN 1"/>
    <property type="match status" value="1"/>
</dbReference>
<organism evidence="3 4">
    <name type="scientific">Oleiharenicola lentus</name>
    <dbReference type="NCBI Taxonomy" id="2508720"/>
    <lineage>
        <taxon>Bacteria</taxon>
        <taxon>Pseudomonadati</taxon>
        <taxon>Verrucomicrobiota</taxon>
        <taxon>Opitutia</taxon>
        <taxon>Opitutales</taxon>
        <taxon>Opitutaceae</taxon>
        <taxon>Oleiharenicola</taxon>
    </lineage>
</organism>
<protein>
    <submittedName>
        <fullName evidence="3">RNA-binding protein</fullName>
    </submittedName>
</protein>
<dbReference type="RefSeq" id="WP_129049867.1">
    <property type="nucleotide sequence ID" value="NZ_SDHX01000002.1"/>
</dbReference>
<dbReference type="Pfam" id="PF13517">
    <property type="entry name" value="FG-GAP_3"/>
    <property type="match status" value="5"/>
</dbReference>
<accession>A0A4Q1C626</accession>
<keyword evidence="1" id="KW-0732">Signal</keyword>
<evidence type="ECO:0000313" key="3">
    <source>
        <dbReference type="EMBL" id="RXK53835.1"/>
    </source>
</evidence>
<dbReference type="InterPro" id="IPR011519">
    <property type="entry name" value="UnbV_ASPIC"/>
</dbReference>
<comment type="caution">
    <text evidence="3">The sequence shown here is derived from an EMBL/GenBank/DDBJ whole genome shotgun (WGS) entry which is preliminary data.</text>
</comment>
<dbReference type="Gene3D" id="2.130.10.130">
    <property type="entry name" value="Integrin alpha, N-terminal"/>
    <property type="match status" value="4"/>
</dbReference>
<dbReference type="InterPro" id="IPR013517">
    <property type="entry name" value="FG-GAP"/>
</dbReference>
<dbReference type="SUPFAM" id="SSF69318">
    <property type="entry name" value="Integrin alpha N-terminal domain"/>
    <property type="match status" value="2"/>
</dbReference>
<evidence type="ECO:0000256" key="1">
    <source>
        <dbReference type="ARBA" id="ARBA00022729"/>
    </source>
</evidence>
<dbReference type="OrthoDB" id="1488578at2"/>
<dbReference type="PANTHER" id="PTHR16026">
    <property type="entry name" value="CARTILAGE ACIDIC PROTEIN 1"/>
    <property type="match status" value="1"/>
</dbReference>
<reference evidence="3 4" key="1">
    <citation type="submission" date="2019-01" db="EMBL/GenBank/DDBJ databases">
        <title>Lacunisphaera sp. strain TWA-58.</title>
        <authorList>
            <person name="Chen W.-M."/>
        </authorList>
    </citation>
    <scope>NUCLEOTIDE SEQUENCE [LARGE SCALE GENOMIC DNA]</scope>
    <source>
        <strain evidence="3 4">TWA-58</strain>
    </source>
</reference>
<dbReference type="Proteomes" id="UP000290218">
    <property type="component" value="Unassembled WGS sequence"/>
</dbReference>
<dbReference type="AlphaFoldDB" id="A0A4Q1C626"/>
<dbReference type="Pfam" id="PF07593">
    <property type="entry name" value="UnbV_ASPIC"/>
    <property type="match status" value="1"/>
</dbReference>
<feature type="domain" description="ASPIC/UnbV" evidence="2">
    <location>
        <begin position="519"/>
        <end position="586"/>
    </location>
</feature>
<dbReference type="InterPro" id="IPR028994">
    <property type="entry name" value="Integrin_alpha_N"/>
</dbReference>
<sequence length="1105" mass="118613">MASLCPNPLIRPILHLATALLVAGVAWAENPSGLESAPFAPRSAVAGMTRFTTLPAEQTGLNAINAYDDPEMWGRRYREFSLGAIGTGVAIADYDGDGRPDVALTIKTGGTRLYRNLGGLHFEDMTDRAGLAGSGGVWSQGVAFADVNNDGRPDLYVCRFNAPNLLFINRGDGTFSEEAAARGLALSDASGMAAFHDYDRDGWMDVYVQTNLLDGERRPNGQRDRLYRNNRDGTFTDVTDRAGLRGDTQGHSATWWDFDEDGWPDLYVANDFKDPDQLYRNNRDGTFTDILDRSVPHTPHSSMGADLGDLDGDGHFDLLVADMACTSRLKDHRGQAKIRAGLAEDEKNPAVAPQFMRNALLLGTGAGRALEAAFLAGLDATDWTWSVRLEDLDNDGRLDAFFTNGMVRELHGHDIIQRMMGRESMGERMRIMQATPVLAEANLVFRNLGDLRFEESGRAWGLDHPGVSFGAATGDLDGDGDLDLVFANMDGAPTVCRNDTSTGNAVTVALRGTRANRFGVGATVRIETASGRQVRTLVLARGYLSASEPVLHFGLGAEAEVKRLSVEWPGGVRQVFEHLQANRRYTITEPAEAEPTRPETTPLPFFTETGARLEPVIESREKPFNEWSREPLLPWRLNRTGPSVLAADLDGDRQPDLVIGGVSGQAGKLLTNLGDGQFMAYGANLFPDATLPDGPMLAFDADQDGDMDLLLTKTGTAAPADSAAYEPRLFFNNGRGRFAAASGLLPSLPVSAGAAAAADFERQGRVGIFIGGRSVPGAYAQVPRSALLAWRDGRYADVTAEVAPGLERIGLVTAALWSDVDADGWLDLLVACEWGRVACFRNREGRGFEDVTEKLGFAAAGTGWWRSLAAADFNGDGRPDFAAGNTGLNTRYRASAAEPALLYAGVSVGGTAPQLIEAEWREGRLYPLRDRDTLAKLLPAALRPFPTAVAYAKAALTDVFPADALAAAAKLAATELRNGLFLSQPDGTWKFTPLPRLAQIAPMTALHAGDLDGDGHADLLAAGNSFAPTPETGRFDGGLGWLLRGDGRGGFTPVPAAESGFVVPGEACALVASDLDGDGRIEFLVTQNNGRALIFRRSVRRPTAP</sequence>
<evidence type="ECO:0000259" key="2">
    <source>
        <dbReference type="Pfam" id="PF07593"/>
    </source>
</evidence>
<gene>
    <name evidence="3" type="ORF">ESB00_19325</name>
</gene>
<name>A0A4Q1C626_9BACT</name>
<proteinExistence type="predicted"/>
<evidence type="ECO:0000313" key="4">
    <source>
        <dbReference type="Proteomes" id="UP000290218"/>
    </source>
</evidence>
<dbReference type="EMBL" id="SDHX01000002">
    <property type="protein sequence ID" value="RXK53835.1"/>
    <property type="molecule type" value="Genomic_DNA"/>
</dbReference>
<keyword evidence="4" id="KW-1185">Reference proteome</keyword>
<dbReference type="InterPro" id="IPR027039">
    <property type="entry name" value="Crtac1"/>
</dbReference>